<sequence length="206" mass="23155">MTLYDFCYLTWPPLFKLFLRLEIYGRENIPEEGPVVIASNHLSLLDPPVLGASATRKVHFMAKSELFKPAWFGALIRKLGAFPVKRGEMDREAIKTGLTLLKENKVLAVFPEGTRSKTGELGRAGGGAFMMGIKRKAQIVPAYIYGTDFSRHKGWPKVRVIFGKPMEYDPNMGTGRESLDELGARWREEVLILRKAVALEDESHSS</sequence>
<dbReference type="InterPro" id="IPR004552">
    <property type="entry name" value="AGP_acyltrans"/>
</dbReference>
<dbReference type="AlphaFoldDB" id="A0A1I2BP45"/>
<dbReference type="RefSeq" id="WP_093913660.1">
    <property type="nucleotide sequence ID" value="NZ_FONL01000009.1"/>
</dbReference>
<evidence type="ECO:0000259" key="5">
    <source>
        <dbReference type="SMART" id="SM00563"/>
    </source>
</evidence>
<dbReference type="EMBL" id="FONL01000009">
    <property type="protein sequence ID" value="SFE57924.1"/>
    <property type="molecule type" value="Genomic_DNA"/>
</dbReference>
<dbReference type="PANTHER" id="PTHR10434">
    <property type="entry name" value="1-ACYL-SN-GLYCEROL-3-PHOSPHATE ACYLTRANSFERASE"/>
    <property type="match status" value="1"/>
</dbReference>
<name>A0A1I2BP45_9FIRM</name>
<keyword evidence="4" id="KW-0594">Phospholipid biosynthesis</keyword>
<dbReference type="InterPro" id="IPR002123">
    <property type="entry name" value="Plipid/glycerol_acylTrfase"/>
</dbReference>
<dbReference type="NCBIfam" id="TIGR00530">
    <property type="entry name" value="AGP_acyltrn"/>
    <property type="match status" value="1"/>
</dbReference>
<dbReference type="GO" id="GO:0016020">
    <property type="term" value="C:membrane"/>
    <property type="evidence" value="ECO:0007669"/>
    <property type="project" value="InterPro"/>
</dbReference>
<dbReference type="CDD" id="cd07989">
    <property type="entry name" value="LPLAT_AGPAT-like"/>
    <property type="match status" value="1"/>
</dbReference>
<dbReference type="SUPFAM" id="SSF69593">
    <property type="entry name" value="Glycerol-3-phosphate (1)-acyltransferase"/>
    <property type="match status" value="1"/>
</dbReference>
<evidence type="ECO:0000256" key="1">
    <source>
        <dbReference type="ARBA" id="ARBA00008655"/>
    </source>
</evidence>
<dbReference type="PANTHER" id="PTHR10434:SF11">
    <property type="entry name" value="1-ACYL-SN-GLYCEROL-3-PHOSPHATE ACYLTRANSFERASE"/>
    <property type="match status" value="1"/>
</dbReference>
<dbReference type="STRING" id="1123323.SAMN05216245_10987"/>
<dbReference type="Pfam" id="PF01553">
    <property type="entry name" value="Acyltransferase"/>
    <property type="match status" value="1"/>
</dbReference>
<comment type="domain">
    <text evidence="4">The HXXXXD motif is essential for acyltransferase activity and may constitute the binding site for the phosphate moiety of the glycerol-3-phosphate.</text>
</comment>
<dbReference type="GO" id="GO:0006654">
    <property type="term" value="P:phosphatidic acid biosynthetic process"/>
    <property type="evidence" value="ECO:0007669"/>
    <property type="project" value="TreeGrafter"/>
</dbReference>
<evidence type="ECO:0000313" key="7">
    <source>
        <dbReference type="Proteomes" id="UP000198896"/>
    </source>
</evidence>
<evidence type="ECO:0000256" key="2">
    <source>
        <dbReference type="ARBA" id="ARBA00022679"/>
    </source>
</evidence>
<dbReference type="Proteomes" id="UP000198896">
    <property type="component" value="Unassembled WGS sequence"/>
</dbReference>
<evidence type="ECO:0000256" key="3">
    <source>
        <dbReference type="ARBA" id="ARBA00023315"/>
    </source>
</evidence>
<dbReference type="EC" id="2.3.1.51" evidence="4"/>
<reference evidence="6 7" key="1">
    <citation type="submission" date="2016-10" db="EMBL/GenBank/DDBJ databases">
        <authorList>
            <person name="de Groot N.N."/>
        </authorList>
    </citation>
    <scope>NUCLEOTIDE SEQUENCE [LARGE SCALE GENOMIC DNA]</scope>
    <source>
        <strain evidence="6 7">DSM 9236</strain>
    </source>
</reference>
<comment type="catalytic activity">
    <reaction evidence="4">
        <text>a 1-acyl-sn-glycero-3-phosphate + an acyl-CoA = a 1,2-diacyl-sn-glycero-3-phosphate + CoA</text>
        <dbReference type="Rhea" id="RHEA:19709"/>
        <dbReference type="ChEBI" id="CHEBI:57287"/>
        <dbReference type="ChEBI" id="CHEBI:57970"/>
        <dbReference type="ChEBI" id="CHEBI:58342"/>
        <dbReference type="ChEBI" id="CHEBI:58608"/>
        <dbReference type="EC" id="2.3.1.51"/>
    </reaction>
</comment>
<keyword evidence="2 4" id="KW-0808">Transferase</keyword>
<organism evidence="6 7">
    <name type="scientific">Succiniclasticum ruminis DSM 9236</name>
    <dbReference type="NCBI Taxonomy" id="1123323"/>
    <lineage>
        <taxon>Bacteria</taxon>
        <taxon>Bacillati</taxon>
        <taxon>Bacillota</taxon>
        <taxon>Negativicutes</taxon>
        <taxon>Acidaminococcales</taxon>
        <taxon>Acidaminococcaceae</taxon>
        <taxon>Succiniclasticum</taxon>
    </lineage>
</organism>
<comment type="similarity">
    <text evidence="1 4">Belongs to the 1-acyl-sn-glycerol-3-phosphate acyltransferase family.</text>
</comment>
<keyword evidence="4" id="KW-1208">Phospholipid metabolism</keyword>
<evidence type="ECO:0000313" key="6">
    <source>
        <dbReference type="EMBL" id="SFE57924.1"/>
    </source>
</evidence>
<keyword evidence="4" id="KW-0443">Lipid metabolism</keyword>
<protein>
    <recommendedName>
        <fullName evidence="4">1-acyl-sn-glycerol-3-phosphate acyltransferase</fullName>
        <ecNumber evidence="4">2.3.1.51</ecNumber>
    </recommendedName>
</protein>
<dbReference type="SMART" id="SM00563">
    <property type="entry name" value="PlsC"/>
    <property type="match status" value="1"/>
</dbReference>
<proteinExistence type="inferred from homology"/>
<keyword evidence="7" id="KW-1185">Reference proteome</keyword>
<dbReference type="OrthoDB" id="9803035at2"/>
<keyword evidence="4" id="KW-0444">Lipid biosynthesis</keyword>
<dbReference type="GO" id="GO:0003841">
    <property type="term" value="F:1-acylglycerol-3-phosphate O-acyltransferase activity"/>
    <property type="evidence" value="ECO:0007669"/>
    <property type="project" value="UniProtKB-UniRule"/>
</dbReference>
<gene>
    <name evidence="6" type="ORF">SAMN05216245_10987</name>
</gene>
<feature type="domain" description="Phospholipid/glycerol acyltransferase" evidence="5">
    <location>
        <begin position="35"/>
        <end position="147"/>
    </location>
</feature>
<accession>A0A1I2BP45</accession>
<evidence type="ECO:0000256" key="4">
    <source>
        <dbReference type="RuleBase" id="RU361267"/>
    </source>
</evidence>
<keyword evidence="3 4" id="KW-0012">Acyltransferase</keyword>